<gene>
    <name evidence="25" type="ORF">K8V65_02035</name>
</gene>
<dbReference type="SUPFAM" id="SSF51717">
    <property type="entry name" value="Dihydropteroate synthetase-like"/>
    <property type="match status" value="1"/>
</dbReference>
<keyword evidence="15 20" id="KW-0862">Zinc</keyword>
<evidence type="ECO:0000256" key="12">
    <source>
        <dbReference type="ARBA" id="ARBA00022679"/>
    </source>
</evidence>
<proteinExistence type="inferred from homology"/>
<keyword evidence="14 20" id="KW-0479">Metal-binding</keyword>
<protein>
    <recommendedName>
        <fullName evidence="8">Methionine synthase</fullName>
        <ecNumber evidence="7">2.1.1.13</ecNumber>
    </recommendedName>
    <alternativeName>
        <fullName evidence="19">5-methyltetrahydrofolate--homocysteine methyltransferase</fullName>
    </alternativeName>
</protein>
<evidence type="ECO:0000256" key="13">
    <source>
        <dbReference type="ARBA" id="ARBA00022691"/>
    </source>
</evidence>
<comment type="caution">
    <text evidence="25">The sequence shown here is derived from an EMBL/GenBank/DDBJ whole genome shotgun (WGS) entry which is preliminary data.</text>
</comment>
<evidence type="ECO:0000259" key="21">
    <source>
        <dbReference type="PROSITE" id="PS50970"/>
    </source>
</evidence>
<dbReference type="FunFam" id="3.40.50.280:FF:000003">
    <property type="entry name" value="Dimethylamine methyltransferase corrinoid protein"/>
    <property type="match status" value="1"/>
</dbReference>
<evidence type="ECO:0000259" key="23">
    <source>
        <dbReference type="PROSITE" id="PS51332"/>
    </source>
</evidence>
<evidence type="ECO:0000256" key="10">
    <source>
        <dbReference type="ARBA" id="ARBA00022605"/>
    </source>
</evidence>
<evidence type="ECO:0000256" key="7">
    <source>
        <dbReference type="ARBA" id="ARBA00012032"/>
    </source>
</evidence>
<dbReference type="PROSITE" id="PS50972">
    <property type="entry name" value="PTERIN_BINDING"/>
    <property type="match status" value="1"/>
</dbReference>
<feature type="domain" description="B12-binding N-terminal" evidence="24">
    <location>
        <begin position="575"/>
        <end position="669"/>
    </location>
</feature>
<evidence type="ECO:0000256" key="4">
    <source>
        <dbReference type="ARBA" id="ARBA00005178"/>
    </source>
</evidence>
<evidence type="ECO:0000256" key="6">
    <source>
        <dbReference type="ARBA" id="ARBA00010854"/>
    </source>
</evidence>
<dbReference type="EC" id="2.1.1.13" evidence="7"/>
<comment type="pathway">
    <text evidence="4">Amino-acid biosynthesis; L-methionine biosynthesis via de novo pathway; L-methionine from L-homocysteine (MetH route): step 1/1.</text>
</comment>
<comment type="cofactor">
    <cofactor evidence="2 20">
        <name>Zn(2+)</name>
        <dbReference type="ChEBI" id="CHEBI:29105"/>
    </cofactor>
</comment>
<evidence type="ECO:0000256" key="19">
    <source>
        <dbReference type="ARBA" id="ARBA00031040"/>
    </source>
</evidence>
<dbReference type="NCBIfam" id="NF005719">
    <property type="entry name" value="PRK07535.1"/>
    <property type="match status" value="1"/>
</dbReference>
<dbReference type="Pfam" id="PF02607">
    <property type="entry name" value="B12-binding_2"/>
    <property type="match status" value="1"/>
</dbReference>
<organism evidence="25 26">
    <name type="scientific">Megamonas hypermegale</name>
    <dbReference type="NCBI Taxonomy" id="158847"/>
    <lineage>
        <taxon>Bacteria</taxon>
        <taxon>Bacillati</taxon>
        <taxon>Bacillota</taxon>
        <taxon>Negativicutes</taxon>
        <taxon>Selenomonadales</taxon>
        <taxon>Selenomonadaceae</taxon>
        <taxon>Megamonas</taxon>
    </lineage>
</organism>
<dbReference type="EMBL" id="DYVR01000059">
    <property type="protein sequence ID" value="HJF84433.1"/>
    <property type="molecule type" value="Genomic_DNA"/>
</dbReference>
<feature type="domain" description="Hcy-binding" evidence="21">
    <location>
        <begin position="1"/>
        <end position="276"/>
    </location>
</feature>
<dbReference type="GO" id="GO:0046653">
    <property type="term" value="P:tetrahydrofolate metabolic process"/>
    <property type="evidence" value="ECO:0007669"/>
    <property type="project" value="TreeGrafter"/>
</dbReference>
<dbReference type="GO" id="GO:0032259">
    <property type="term" value="P:methylation"/>
    <property type="evidence" value="ECO:0007669"/>
    <property type="project" value="UniProtKB-KW"/>
</dbReference>
<dbReference type="PROSITE" id="PS50970">
    <property type="entry name" value="HCY"/>
    <property type="match status" value="1"/>
</dbReference>
<name>A0A921L784_9FIRM</name>
<reference evidence="25" key="2">
    <citation type="submission" date="2021-09" db="EMBL/GenBank/DDBJ databases">
        <authorList>
            <person name="Gilroy R."/>
        </authorList>
    </citation>
    <scope>NUCLEOTIDE SEQUENCE</scope>
    <source>
        <strain evidence="25">7318</strain>
    </source>
</reference>
<evidence type="ECO:0000256" key="17">
    <source>
        <dbReference type="ARBA" id="ARBA00023285"/>
    </source>
</evidence>
<keyword evidence="9 20" id="KW-0489">Methyltransferase</keyword>
<dbReference type="GO" id="GO:0031419">
    <property type="term" value="F:cobalamin binding"/>
    <property type="evidence" value="ECO:0007669"/>
    <property type="project" value="UniProtKB-KW"/>
</dbReference>
<dbReference type="InterPro" id="IPR000489">
    <property type="entry name" value="Pterin-binding_dom"/>
</dbReference>
<dbReference type="SUPFAM" id="SSF52242">
    <property type="entry name" value="Cobalamin (vitamin B12)-binding domain"/>
    <property type="match status" value="1"/>
</dbReference>
<evidence type="ECO:0000259" key="24">
    <source>
        <dbReference type="PROSITE" id="PS51337"/>
    </source>
</evidence>
<dbReference type="InterPro" id="IPR036589">
    <property type="entry name" value="HCY_dom_sf"/>
</dbReference>
<comment type="function">
    <text evidence="18">Catalyzes the transfer of a methyl group from methyl-cobalamin to homocysteine, yielding enzyme-bound cob(I)alamin and methionine. Subsequently, remethylates the cofactor using methyltetrahydrofolate.</text>
</comment>
<feature type="binding site" evidence="20">
    <location>
        <position position="262"/>
    </location>
    <ligand>
        <name>Zn(2+)</name>
        <dbReference type="ChEBI" id="CHEBI:29105"/>
    </ligand>
</feature>
<dbReference type="SUPFAM" id="SSF82282">
    <property type="entry name" value="Homocysteine S-methyltransferase"/>
    <property type="match status" value="1"/>
</dbReference>
<evidence type="ECO:0000256" key="1">
    <source>
        <dbReference type="ARBA" id="ARBA00001700"/>
    </source>
</evidence>
<dbReference type="PANTHER" id="PTHR45833">
    <property type="entry name" value="METHIONINE SYNTHASE"/>
    <property type="match status" value="1"/>
</dbReference>
<feature type="domain" description="Pterin-binding" evidence="22">
    <location>
        <begin position="308"/>
        <end position="552"/>
    </location>
</feature>
<dbReference type="PANTHER" id="PTHR45833:SF1">
    <property type="entry name" value="METHIONINE SYNTHASE"/>
    <property type="match status" value="1"/>
</dbReference>
<evidence type="ECO:0000256" key="9">
    <source>
        <dbReference type="ARBA" id="ARBA00022603"/>
    </source>
</evidence>
<evidence type="ECO:0000256" key="11">
    <source>
        <dbReference type="ARBA" id="ARBA00022628"/>
    </source>
</evidence>
<evidence type="ECO:0000256" key="15">
    <source>
        <dbReference type="ARBA" id="ARBA00022833"/>
    </source>
</evidence>
<comment type="similarity">
    <text evidence="6">Belongs to the methylamine corrinoid protein family.</text>
</comment>
<dbReference type="PROSITE" id="PS51337">
    <property type="entry name" value="B12_BINDING_NTER"/>
    <property type="match status" value="1"/>
</dbReference>
<dbReference type="PROSITE" id="PS51332">
    <property type="entry name" value="B12_BINDING"/>
    <property type="match status" value="1"/>
</dbReference>
<dbReference type="GO" id="GO:0008705">
    <property type="term" value="F:methionine synthase activity"/>
    <property type="evidence" value="ECO:0007669"/>
    <property type="project" value="UniProtKB-EC"/>
</dbReference>
<dbReference type="GO" id="GO:0050667">
    <property type="term" value="P:homocysteine metabolic process"/>
    <property type="evidence" value="ECO:0007669"/>
    <property type="project" value="TreeGrafter"/>
</dbReference>
<evidence type="ECO:0000256" key="14">
    <source>
        <dbReference type="ARBA" id="ARBA00022723"/>
    </source>
</evidence>
<dbReference type="InterPro" id="IPR011005">
    <property type="entry name" value="Dihydropteroate_synth-like_sf"/>
</dbReference>
<accession>A0A921L784</accession>
<feature type="binding site" evidence="20">
    <location>
        <position position="261"/>
    </location>
    <ligand>
        <name>Zn(2+)</name>
        <dbReference type="ChEBI" id="CHEBI:29105"/>
    </ligand>
</feature>
<keyword evidence="17" id="KW-0170">Cobalt</keyword>
<evidence type="ECO:0000256" key="3">
    <source>
        <dbReference type="ARBA" id="ARBA00001956"/>
    </source>
</evidence>
<feature type="binding site" evidence="20">
    <location>
        <position position="196"/>
    </location>
    <ligand>
        <name>Zn(2+)</name>
        <dbReference type="ChEBI" id="CHEBI:29105"/>
    </ligand>
</feature>
<dbReference type="CDD" id="cd02070">
    <property type="entry name" value="corrinoid_protein_B12-BD"/>
    <property type="match status" value="1"/>
</dbReference>
<feature type="domain" description="B12-binding" evidence="23">
    <location>
        <begin position="669"/>
        <end position="789"/>
    </location>
</feature>
<keyword evidence="11" id="KW-0846">Cobalamin</keyword>
<dbReference type="SUPFAM" id="SSF47644">
    <property type="entry name" value="Methionine synthase domain"/>
    <property type="match status" value="1"/>
</dbReference>
<dbReference type="Proteomes" id="UP000780768">
    <property type="component" value="Unassembled WGS sequence"/>
</dbReference>
<dbReference type="GO" id="GO:0046872">
    <property type="term" value="F:metal ion binding"/>
    <property type="evidence" value="ECO:0007669"/>
    <property type="project" value="UniProtKB-KW"/>
</dbReference>
<evidence type="ECO:0000256" key="20">
    <source>
        <dbReference type="PROSITE-ProRule" id="PRU00333"/>
    </source>
</evidence>
<evidence type="ECO:0000256" key="2">
    <source>
        <dbReference type="ARBA" id="ARBA00001947"/>
    </source>
</evidence>
<comment type="cofactor">
    <cofactor evidence="3">
        <name>methylcob(III)alamin</name>
        <dbReference type="ChEBI" id="CHEBI:28115"/>
    </cofactor>
</comment>
<dbReference type="AlphaFoldDB" id="A0A921L784"/>
<evidence type="ECO:0000256" key="5">
    <source>
        <dbReference type="ARBA" id="ARBA00010398"/>
    </source>
</evidence>
<dbReference type="InterPro" id="IPR003759">
    <property type="entry name" value="Cbl-bd_cap"/>
</dbReference>
<keyword evidence="16" id="KW-0486">Methionine biosynthesis</keyword>
<dbReference type="Gene3D" id="3.20.20.20">
    <property type="entry name" value="Dihydropteroate synthase-like"/>
    <property type="match status" value="1"/>
</dbReference>
<dbReference type="InterPro" id="IPR017215">
    <property type="entry name" value="MetH_bac"/>
</dbReference>
<evidence type="ECO:0000259" key="22">
    <source>
        <dbReference type="PROSITE" id="PS50972"/>
    </source>
</evidence>
<dbReference type="Gene3D" id="1.10.1240.10">
    <property type="entry name" value="Methionine synthase domain"/>
    <property type="match status" value="1"/>
</dbReference>
<dbReference type="Gene3D" id="3.20.20.330">
    <property type="entry name" value="Homocysteine-binding-like domain"/>
    <property type="match status" value="1"/>
</dbReference>
<evidence type="ECO:0000313" key="26">
    <source>
        <dbReference type="Proteomes" id="UP000780768"/>
    </source>
</evidence>
<keyword evidence="13" id="KW-0949">S-adenosyl-L-methionine</keyword>
<dbReference type="GO" id="GO:0005829">
    <property type="term" value="C:cytosol"/>
    <property type="evidence" value="ECO:0007669"/>
    <property type="project" value="TreeGrafter"/>
</dbReference>
<dbReference type="Pfam" id="PF02310">
    <property type="entry name" value="B12-binding"/>
    <property type="match status" value="1"/>
</dbReference>
<sequence length="789" mass="83920">MIQIFDGAIGTMLQNAGMKPGDCPELLNVTNPELVQKVHRAYFEAGSDIIETNTFGASKIKLAEYGLSDRMEEINRAAVQNVKIASGGKVKVAGAMGPTGGFIQPLGELDFDDVYQNYLEQAKVLAAAGADYILIETCIEIQEMRAALLAAKDACNLPVICQLSFSEDGRTVTGTDPQSAAVILSAMGADVIGANCSLGPEQLVPIVRELAENCSCPISIQPNAGMPHLVDGKTVFPMMPEDFGKWAPELVKAGATFIGGCCGTTPEHIRAIKKALEGVTEPVRKAPSENLALASRSKTVFIGRDLPTRLIGERINPTGRKKLAAEIKNGSFISVKREAIEQTQAGAQILDVNMGVAGIDQAQAMKKAVTEISQLVNTPLAIDTSDAEALEAGLKAYPGRALINSVSAEPDRLKYFIPLAKRYGAAILCLPLSDEGIPKTGAERLEVAQKIIAEAKKYGLKDSDFLLDALVMTIAADKDACNEVLETLRLYRENIGAPATMGLSNISFGLPNRPLINSTFFAMCLAAGLDAPIMNPYDDSMQNALSAASALLGKDPNGRDYSLTHSGQNVPVAKAKTAVSSGDIIEDIKNAIISGEKEAIADMVEQALNDGHKPNEITDKALSAAMNVVGKDFGAKKIFLPQVMLSAEAMREAFLKIKERIPADSVNDKGKIVIATVKGDIHDLGKNIVAALLENNGYRVIDLGKDVDKETIVEAARENNADMIGLCSLMTTTITQIDEVIAELKKSGFKAKVMIGGAVVTREYADKVGADAYAADGVEAVELAKKLID</sequence>
<comment type="catalytic activity">
    <reaction evidence="1">
        <text>(6S)-5-methyl-5,6,7,8-tetrahydrofolate + L-homocysteine = (6S)-5,6,7,8-tetrahydrofolate + L-methionine</text>
        <dbReference type="Rhea" id="RHEA:11172"/>
        <dbReference type="ChEBI" id="CHEBI:18608"/>
        <dbReference type="ChEBI" id="CHEBI:57453"/>
        <dbReference type="ChEBI" id="CHEBI:57844"/>
        <dbReference type="ChEBI" id="CHEBI:58199"/>
        <dbReference type="EC" id="2.1.1.13"/>
    </reaction>
</comment>
<dbReference type="InterPro" id="IPR006158">
    <property type="entry name" value="Cobalamin-bd"/>
</dbReference>
<dbReference type="PIRSF" id="PIRSF037472">
    <property type="entry name" value="DHPS_mtfrase"/>
    <property type="match status" value="1"/>
</dbReference>
<reference evidence="25" key="1">
    <citation type="journal article" date="2021" name="PeerJ">
        <title>Extensive microbial diversity within the chicken gut microbiome revealed by metagenomics and culture.</title>
        <authorList>
            <person name="Gilroy R."/>
            <person name="Ravi A."/>
            <person name="Getino M."/>
            <person name="Pursley I."/>
            <person name="Horton D.L."/>
            <person name="Alikhan N.F."/>
            <person name="Baker D."/>
            <person name="Gharbi K."/>
            <person name="Hall N."/>
            <person name="Watson M."/>
            <person name="Adriaenssens E.M."/>
            <person name="Foster-Nyarko E."/>
            <person name="Jarju S."/>
            <person name="Secka A."/>
            <person name="Antonio M."/>
            <person name="Oren A."/>
            <person name="Chaudhuri R.R."/>
            <person name="La Ragione R."/>
            <person name="Hildebrand F."/>
            <person name="Pallen M.J."/>
        </authorList>
    </citation>
    <scope>NUCLEOTIDE SEQUENCE</scope>
    <source>
        <strain evidence="25">7318</strain>
    </source>
</reference>
<dbReference type="SMART" id="SM01018">
    <property type="entry name" value="B12-binding_2"/>
    <property type="match status" value="1"/>
</dbReference>
<keyword evidence="12 20" id="KW-0808">Transferase</keyword>
<dbReference type="Pfam" id="PF00809">
    <property type="entry name" value="Pterin_bind"/>
    <property type="match status" value="1"/>
</dbReference>
<keyword evidence="10" id="KW-0028">Amino-acid biosynthesis</keyword>
<dbReference type="InterPro" id="IPR003726">
    <property type="entry name" value="HCY_dom"/>
</dbReference>
<evidence type="ECO:0000256" key="16">
    <source>
        <dbReference type="ARBA" id="ARBA00023167"/>
    </source>
</evidence>
<comment type="similarity">
    <text evidence="5">Belongs to the vitamin-B12 dependent methionine synthase family.</text>
</comment>
<dbReference type="Pfam" id="PF02574">
    <property type="entry name" value="S-methyl_trans"/>
    <property type="match status" value="1"/>
</dbReference>
<dbReference type="InterPro" id="IPR036724">
    <property type="entry name" value="Cobalamin-bd_sf"/>
</dbReference>
<dbReference type="InterPro" id="IPR036594">
    <property type="entry name" value="Meth_synthase_dom"/>
</dbReference>
<evidence type="ECO:0000256" key="18">
    <source>
        <dbReference type="ARBA" id="ARBA00025552"/>
    </source>
</evidence>
<evidence type="ECO:0000256" key="8">
    <source>
        <dbReference type="ARBA" id="ARBA00013998"/>
    </source>
</evidence>
<evidence type="ECO:0000313" key="25">
    <source>
        <dbReference type="EMBL" id="HJF84433.1"/>
    </source>
</evidence>
<dbReference type="InterPro" id="IPR050554">
    <property type="entry name" value="Met_Synthase/Corrinoid"/>
</dbReference>
<dbReference type="Gene3D" id="3.40.50.280">
    <property type="entry name" value="Cobalamin-binding domain"/>
    <property type="match status" value="1"/>
</dbReference>